<dbReference type="GO" id="GO:0005524">
    <property type="term" value="F:ATP binding"/>
    <property type="evidence" value="ECO:0007669"/>
    <property type="project" value="UniProtKB-KW"/>
</dbReference>
<proteinExistence type="inferred from homology"/>
<dbReference type="HOGENOM" id="CLU_000604_1_11_11"/>
<evidence type="ECO:0000256" key="2">
    <source>
        <dbReference type="ARBA" id="ARBA00022448"/>
    </source>
</evidence>
<dbReference type="PROSITE" id="PS50893">
    <property type="entry name" value="ABC_TRANSPORTER_2"/>
    <property type="match status" value="1"/>
</dbReference>
<evidence type="ECO:0000259" key="5">
    <source>
        <dbReference type="PROSITE" id="PS50893"/>
    </source>
</evidence>
<comment type="caution">
    <text evidence="6">The sequence shown here is derived from an EMBL/GenBank/DDBJ whole genome shotgun (WGS) entry which is preliminary data.</text>
</comment>
<dbReference type="InterPro" id="IPR017871">
    <property type="entry name" value="ABC_transporter-like_CS"/>
</dbReference>
<keyword evidence="2" id="KW-0813">Transport</keyword>
<dbReference type="InterPro" id="IPR027417">
    <property type="entry name" value="P-loop_NTPase"/>
</dbReference>
<name>K9EHM2_9ACTO</name>
<organism evidence="6 7">
    <name type="scientific">Actinobaculum massiliense ACS-171-V-Col2</name>
    <dbReference type="NCBI Taxonomy" id="883066"/>
    <lineage>
        <taxon>Bacteria</taxon>
        <taxon>Bacillati</taxon>
        <taxon>Actinomycetota</taxon>
        <taxon>Actinomycetes</taxon>
        <taxon>Actinomycetales</taxon>
        <taxon>Actinomycetaceae</taxon>
        <taxon>Actinobaculum</taxon>
    </lineage>
</organism>
<dbReference type="GO" id="GO:0016887">
    <property type="term" value="F:ATP hydrolysis activity"/>
    <property type="evidence" value="ECO:0007669"/>
    <property type="project" value="InterPro"/>
</dbReference>
<keyword evidence="3" id="KW-0547">Nucleotide-binding</keyword>
<dbReference type="RefSeq" id="WP_007000912.1">
    <property type="nucleotide sequence ID" value="NZ_JH992955.1"/>
</dbReference>
<dbReference type="InterPro" id="IPR003439">
    <property type="entry name" value="ABC_transporter-like_ATP-bd"/>
</dbReference>
<dbReference type="PANTHER" id="PTHR42734:SF5">
    <property type="entry name" value="IRON TRANSPORT SYSTEM ATP-BINDING PROTEIN HI_0361-RELATED"/>
    <property type="match status" value="1"/>
</dbReference>
<dbReference type="PATRIC" id="fig|883066.3.peg.725"/>
<dbReference type="PROSITE" id="PS00211">
    <property type="entry name" value="ABC_TRANSPORTER_1"/>
    <property type="match status" value="1"/>
</dbReference>
<dbReference type="EMBL" id="AGWL01000003">
    <property type="protein sequence ID" value="EKU95341.1"/>
    <property type="molecule type" value="Genomic_DNA"/>
</dbReference>
<dbReference type="Pfam" id="PF00005">
    <property type="entry name" value="ABC_tran"/>
    <property type="match status" value="1"/>
</dbReference>
<evidence type="ECO:0000256" key="3">
    <source>
        <dbReference type="ARBA" id="ARBA00022741"/>
    </source>
</evidence>
<dbReference type="eggNOG" id="COG1121">
    <property type="taxonomic scope" value="Bacteria"/>
</dbReference>
<dbReference type="FunFam" id="3.40.50.300:FF:000134">
    <property type="entry name" value="Iron-enterobactin ABC transporter ATP-binding protein"/>
    <property type="match status" value="1"/>
</dbReference>
<dbReference type="InterPro" id="IPR003593">
    <property type="entry name" value="AAA+_ATPase"/>
</dbReference>
<evidence type="ECO:0000313" key="6">
    <source>
        <dbReference type="EMBL" id="EKU95341.1"/>
    </source>
</evidence>
<protein>
    <recommendedName>
        <fullName evidence="5">ABC transporter domain-containing protein</fullName>
    </recommendedName>
</protein>
<keyword evidence="4" id="KW-0067">ATP-binding</keyword>
<dbReference type="Proteomes" id="UP000009888">
    <property type="component" value="Unassembled WGS sequence"/>
</dbReference>
<evidence type="ECO:0000256" key="4">
    <source>
        <dbReference type="ARBA" id="ARBA00022840"/>
    </source>
</evidence>
<comment type="similarity">
    <text evidence="1">Belongs to the ABC transporter superfamily.</text>
</comment>
<feature type="domain" description="ABC transporter" evidence="5">
    <location>
        <begin position="9"/>
        <end position="242"/>
    </location>
</feature>
<dbReference type="STRING" id="202789.GCA_001457435_01425"/>
<gene>
    <name evidence="6" type="ORF">HMPREF9233_00706</name>
</gene>
<dbReference type="SUPFAM" id="SSF52540">
    <property type="entry name" value="P-loop containing nucleoside triphosphate hydrolases"/>
    <property type="match status" value="1"/>
</dbReference>
<evidence type="ECO:0000313" key="7">
    <source>
        <dbReference type="Proteomes" id="UP000009888"/>
    </source>
</evidence>
<keyword evidence="7" id="KW-1185">Reference proteome</keyword>
<sequence>MGKAALTALDVKDLGASYGRLKVLHDVNFSLQAGKICGLVGMNGSGKSTLMKSIMGAVRASGEIRVYGRESSAARNESLVGYVPQNEGVDWAFPISVRDVVMMGRYGHMGPLRRAKAEDHAAVDSALKTVEMSKFADRQIGSLSGGQRKRVFIARAIAQGARLLLLDEPFAGVDKPSELVITKLLKDLASTGIAVFVATHDLYELPNLCDEALLLYRTVIFHGEVSQAVRPENLGPAFGMTPDQAREWREHRLSALPGATTPSPQTTSGANNA</sequence>
<evidence type="ECO:0000256" key="1">
    <source>
        <dbReference type="ARBA" id="ARBA00005417"/>
    </source>
</evidence>
<dbReference type="Gene3D" id="3.40.50.300">
    <property type="entry name" value="P-loop containing nucleotide triphosphate hydrolases"/>
    <property type="match status" value="1"/>
</dbReference>
<dbReference type="PANTHER" id="PTHR42734">
    <property type="entry name" value="METAL TRANSPORT SYSTEM ATP-BINDING PROTEIN TM_0124-RELATED"/>
    <property type="match status" value="1"/>
</dbReference>
<reference evidence="6 7" key="1">
    <citation type="submission" date="2012-09" db="EMBL/GenBank/DDBJ databases">
        <title>The Genome Sequence of Actinobaculum massiliae ACS-171-V-COL2.</title>
        <authorList>
            <consortium name="The Broad Institute Genome Sequencing Platform"/>
            <person name="Earl A."/>
            <person name="Ward D."/>
            <person name="Feldgarden M."/>
            <person name="Gevers D."/>
            <person name="Saerens B."/>
            <person name="Vaneechoutte M."/>
            <person name="Walker B."/>
            <person name="Young S.K."/>
            <person name="Zeng Q."/>
            <person name="Gargeya S."/>
            <person name="Fitzgerald M."/>
            <person name="Haas B."/>
            <person name="Abouelleil A."/>
            <person name="Alvarado L."/>
            <person name="Arachchi H.M."/>
            <person name="Berlin A."/>
            <person name="Chapman S.B."/>
            <person name="Goldberg J."/>
            <person name="Griggs A."/>
            <person name="Gujja S."/>
            <person name="Hansen M."/>
            <person name="Howarth C."/>
            <person name="Imamovic A."/>
            <person name="Larimer J."/>
            <person name="McCowen C."/>
            <person name="Montmayeur A."/>
            <person name="Murphy C."/>
            <person name="Neiman D."/>
            <person name="Pearson M."/>
            <person name="Priest M."/>
            <person name="Roberts A."/>
            <person name="Saif S."/>
            <person name="Shea T."/>
            <person name="Sisk P."/>
            <person name="Sykes S."/>
            <person name="Wortman J."/>
            <person name="Nusbaum C."/>
            <person name="Birren B."/>
        </authorList>
    </citation>
    <scope>NUCLEOTIDE SEQUENCE [LARGE SCALE GENOMIC DNA]</scope>
    <source>
        <strain evidence="7">ACS-171-V-Col2</strain>
    </source>
</reference>
<dbReference type="SMART" id="SM00382">
    <property type="entry name" value="AAA"/>
    <property type="match status" value="1"/>
</dbReference>
<dbReference type="CDD" id="cd03235">
    <property type="entry name" value="ABC_Metallic_Cations"/>
    <property type="match status" value="1"/>
</dbReference>
<accession>K9EHM2</accession>
<dbReference type="InterPro" id="IPR050153">
    <property type="entry name" value="Metal_Ion_Import_ABC"/>
</dbReference>
<dbReference type="AlphaFoldDB" id="K9EHM2"/>